<feature type="modified residue" description="N6-(pyridoxal phosphate)lysine" evidence="2 3">
    <location>
        <position position="44"/>
    </location>
</feature>
<dbReference type="PANTHER" id="PTHR10146:SF14">
    <property type="entry name" value="PYRIDOXAL PHOSPHATE HOMEOSTASIS PROTEIN"/>
    <property type="match status" value="1"/>
</dbReference>
<dbReference type="PANTHER" id="PTHR10146">
    <property type="entry name" value="PROLINE SYNTHETASE CO-TRANSCRIBED BACTERIAL HOMOLOG PROTEIN"/>
    <property type="match status" value="1"/>
</dbReference>
<dbReference type="InterPro" id="IPR011078">
    <property type="entry name" value="PyrdxlP_homeostasis"/>
</dbReference>
<dbReference type="GO" id="GO:0030170">
    <property type="term" value="F:pyridoxal phosphate binding"/>
    <property type="evidence" value="ECO:0007669"/>
    <property type="project" value="UniProtKB-UniRule"/>
</dbReference>
<dbReference type="Proteomes" id="UP000015104">
    <property type="component" value="Unassembled WGS sequence"/>
</dbReference>
<dbReference type="InterPro" id="IPR001608">
    <property type="entry name" value="Ala_racemase_N"/>
</dbReference>
<dbReference type="SUPFAM" id="SSF51419">
    <property type="entry name" value="PLP-binding barrel"/>
    <property type="match status" value="1"/>
</dbReference>
<dbReference type="HOGENOM" id="CLU_059988_2_1_1"/>
<protein>
    <recommendedName>
        <fullName evidence="2">Pyridoxal phosphate homeostasis protein</fullName>
        <shortName evidence="2">PLP homeostasis protein</shortName>
    </recommendedName>
</protein>
<dbReference type="Pfam" id="PF01168">
    <property type="entry name" value="Ala_racemase_N"/>
    <property type="match status" value="1"/>
</dbReference>
<evidence type="ECO:0000256" key="3">
    <source>
        <dbReference type="PIRSR" id="PIRSR004848-1"/>
    </source>
</evidence>
<dbReference type="PIRSF" id="PIRSF004848">
    <property type="entry name" value="YBL036c_PLPDEIII"/>
    <property type="match status" value="1"/>
</dbReference>
<evidence type="ECO:0000256" key="1">
    <source>
        <dbReference type="ARBA" id="ARBA00022898"/>
    </source>
</evidence>
<dbReference type="AlphaFoldDB" id="T1KFS6"/>
<comment type="cofactor">
    <cofactor evidence="3">
        <name>pyridoxal 5'-phosphate</name>
        <dbReference type="ChEBI" id="CHEBI:597326"/>
    </cofactor>
</comment>
<dbReference type="CDD" id="cd06822">
    <property type="entry name" value="PLPDE_III_YBL036c_euk"/>
    <property type="match status" value="1"/>
</dbReference>
<dbReference type="InterPro" id="IPR029066">
    <property type="entry name" value="PLP-binding_barrel"/>
</dbReference>
<dbReference type="eggNOG" id="KOG3157">
    <property type="taxonomic scope" value="Eukaryota"/>
</dbReference>
<keyword evidence="1 2" id="KW-0663">Pyridoxal phosphate</keyword>
<organism evidence="6 7">
    <name type="scientific">Tetranychus urticae</name>
    <name type="common">Two-spotted spider mite</name>
    <dbReference type="NCBI Taxonomy" id="32264"/>
    <lineage>
        <taxon>Eukaryota</taxon>
        <taxon>Metazoa</taxon>
        <taxon>Ecdysozoa</taxon>
        <taxon>Arthropoda</taxon>
        <taxon>Chelicerata</taxon>
        <taxon>Arachnida</taxon>
        <taxon>Acari</taxon>
        <taxon>Acariformes</taxon>
        <taxon>Trombidiformes</taxon>
        <taxon>Prostigmata</taxon>
        <taxon>Eleutherengona</taxon>
        <taxon>Raphignathae</taxon>
        <taxon>Tetranychoidea</taxon>
        <taxon>Tetranychidae</taxon>
        <taxon>Tetranychus</taxon>
    </lineage>
</organism>
<evidence type="ECO:0000313" key="7">
    <source>
        <dbReference type="Proteomes" id="UP000015104"/>
    </source>
</evidence>
<dbReference type="EMBL" id="CAEY01000038">
    <property type="status" value="NOT_ANNOTATED_CDS"/>
    <property type="molecule type" value="Genomic_DNA"/>
</dbReference>
<evidence type="ECO:0000313" key="6">
    <source>
        <dbReference type="EnsemblMetazoa" id="tetur10g04190.1"/>
    </source>
</evidence>
<reference evidence="6" key="2">
    <citation type="submission" date="2015-06" db="UniProtKB">
        <authorList>
            <consortium name="EnsemblMetazoa"/>
        </authorList>
    </citation>
    <scope>IDENTIFICATION</scope>
</reference>
<dbReference type="HAMAP" id="MF_02087">
    <property type="entry name" value="PLP_homeostasis"/>
    <property type="match status" value="1"/>
</dbReference>
<dbReference type="FunFam" id="3.20.20.10:FF:000018">
    <property type="entry name" value="Pyridoxal phosphate homeostasis protein"/>
    <property type="match status" value="1"/>
</dbReference>
<accession>T1KFS6</accession>
<evidence type="ECO:0000256" key="2">
    <source>
        <dbReference type="HAMAP-Rule" id="MF_03225"/>
    </source>
</evidence>
<dbReference type="Gene3D" id="3.20.20.10">
    <property type="entry name" value="Alanine racemase"/>
    <property type="match status" value="1"/>
</dbReference>
<comment type="function">
    <text evidence="2">Pyridoxal 5'-phosphate (PLP)-binding protein, which may be involved in intracellular homeostatic regulation of pyridoxal 5'-phosphate (PLP), the active form of vitamin B6.</text>
</comment>
<proteinExistence type="inferred from homology"/>
<reference evidence="7" key="1">
    <citation type="submission" date="2011-08" db="EMBL/GenBank/DDBJ databases">
        <authorList>
            <person name="Rombauts S."/>
        </authorList>
    </citation>
    <scope>NUCLEOTIDE SEQUENCE</scope>
    <source>
        <strain evidence="7">London</strain>
    </source>
</reference>
<dbReference type="NCBIfam" id="TIGR00044">
    <property type="entry name" value="YggS family pyridoxal phosphate-dependent enzyme"/>
    <property type="match status" value="1"/>
</dbReference>
<keyword evidence="7" id="KW-1185">Reference proteome</keyword>
<evidence type="ECO:0000256" key="4">
    <source>
        <dbReference type="RuleBase" id="RU004514"/>
    </source>
</evidence>
<dbReference type="STRING" id="32264.T1KFS6"/>
<dbReference type="EnsemblMetazoa" id="tetur10g04190.1">
    <property type="protein sequence ID" value="tetur10g04190.1"/>
    <property type="gene ID" value="tetur10g04190"/>
</dbReference>
<comment type="similarity">
    <text evidence="2 4">Belongs to the pyridoxal phosphate-binding protein YggS/PROSC family.</text>
</comment>
<sequence>MIRAMGDIPISLSATQVLSKIKQACDKRKEAFKNINVRLVAVSKTKPKSAIIEAYNCGLRYFGENYVSYTINSCSVNELSEKSHDPEVIEKCPDIKWHFIGRVQKKQINKLLATRNLSIWETVDSQVVADLANGSLERNFAGKKVSVMVQVNTSDEPSKSAVMQSQNKAGIEPENVNNLVEHIISKCPHLELVGLMTIGSINHSLGEGLNPDFERLEKCKQEVCRKFDFDADKFELSMGMSSDFETAILMGSSNVRVGSTIFGQREYKK</sequence>
<feature type="domain" description="Alanine racemase N-terminal" evidence="5">
    <location>
        <begin position="20"/>
        <end position="265"/>
    </location>
</feature>
<evidence type="ECO:0000259" key="5">
    <source>
        <dbReference type="Pfam" id="PF01168"/>
    </source>
</evidence>
<name>T1KFS6_TETUR</name>